<dbReference type="GO" id="GO:0005886">
    <property type="term" value="C:plasma membrane"/>
    <property type="evidence" value="ECO:0007669"/>
    <property type="project" value="UniProtKB-SubCell"/>
</dbReference>
<proteinExistence type="inferred from homology"/>
<dbReference type="EMBL" id="FOVR01000010">
    <property type="protein sequence ID" value="SFO65753.1"/>
    <property type="molecule type" value="Genomic_DNA"/>
</dbReference>
<reference evidence="10 11" key="1">
    <citation type="submission" date="2016-10" db="EMBL/GenBank/DDBJ databases">
        <authorList>
            <person name="de Groot N.N."/>
        </authorList>
    </citation>
    <scope>NUCLEOTIDE SEQUENCE [LARGE SCALE GENOMIC DNA]</scope>
    <source>
        <strain evidence="10 11">CGMCC 1.9157</strain>
    </source>
</reference>
<evidence type="ECO:0000259" key="8">
    <source>
        <dbReference type="PROSITE" id="PS50192"/>
    </source>
</evidence>
<evidence type="ECO:0000256" key="3">
    <source>
        <dbReference type="ARBA" id="ARBA00023224"/>
    </source>
</evidence>
<protein>
    <submittedName>
        <fullName evidence="10">Methyl-accepting chemotaxis protein</fullName>
    </submittedName>
</protein>
<keyword evidence="2" id="KW-1003">Cell membrane</keyword>
<dbReference type="PROSITE" id="PS50885">
    <property type="entry name" value="HAMP"/>
    <property type="match status" value="1"/>
</dbReference>
<gene>
    <name evidence="10" type="ORF">SAMN04488056_11087</name>
</gene>
<dbReference type="Gene3D" id="6.10.340.10">
    <property type="match status" value="1"/>
</dbReference>
<comment type="similarity">
    <text evidence="4">Belongs to the methyl-accepting chemotaxis (MCP) protein family.</text>
</comment>
<evidence type="ECO:0000256" key="1">
    <source>
        <dbReference type="ARBA" id="ARBA00004429"/>
    </source>
</evidence>
<dbReference type="PANTHER" id="PTHR32089:SF112">
    <property type="entry name" value="LYSOZYME-LIKE PROTEIN-RELATED"/>
    <property type="match status" value="1"/>
</dbReference>
<dbReference type="InterPro" id="IPR029151">
    <property type="entry name" value="Sensor-like_sf"/>
</dbReference>
<keyword evidence="6" id="KW-0812">Transmembrane</keyword>
<dbReference type="RefSeq" id="WP_090074276.1">
    <property type="nucleotide sequence ID" value="NZ_FOVR01000010.1"/>
</dbReference>
<dbReference type="AlphaFoldDB" id="A0A1I5IZE1"/>
<accession>A0A1I5IZE1</accession>
<dbReference type="Proteomes" id="UP000199236">
    <property type="component" value="Unassembled WGS sequence"/>
</dbReference>
<dbReference type="InterPro" id="IPR000727">
    <property type="entry name" value="T_SNARE_dom"/>
</dbReference>
<dbReference type="PANTHER" id="PTHR32089">
    <property type="entry name" value="METHYL-ACCEPTING CHEMOTAXIS PROTEIN MCPB"/>
    <property type="match status" value="1"/>
</dbReference>
<evidence type="ECO:0000256" key="6">
    <source>
        <dbReference type="SAM" id="Phobius"/>
    </source>
</evidence>
<name>A0A1I5IZE1_9HYPH</name>
<dbReference type="Pfam" id="PF17201">
    <property type="entry name" value="Cache_3-Cache_2"/>
    <property type="match status" value="1"/>
</dbReference>
<dbReference type="Gene3D" id="1.10.287.950">
    <property type="entry name" value="Methyl-accepting chemotaxis protein"/>
    <property type="match status" value="1"/>
</dbReference>
<feature type="domain" description="Methyl-accepting transducer" evidence="7">
    <location>
        <begin position="296"/>
        <end position="540"/>
    </location>
</feature>
<dbReference type="SUPFAM" id="SSF58104">
    <property type="entry name" value="Methyl-accepting chemotaxis protein (MCP) signaling domain"/>
    <property type="match status" value="1"/>
</dbReference>
<feature type="domain" description="T-SNARE coiled-coil homology" evidence="8">
    <location>
        <begin position="466"/>
        <end position="528"/>
    </location>
</feature>
<feature type="transmembrane region" description="Helical" evidence="6">
    <location>
        <begin position="197"/>
        <end position="218"/>
    </location>
</feature>
<feature type="domain" description="HAMP" evidence="9">
    <location>
        <begin position="221"/>
        <end position="274"/>
    </location>
</feature>
<organism evidence="10 11">
    <name type="scientific">Cohaesibacter marisflavi</name>
    <dbReference type="NCBI Taxonomy" id="655353"/>
    <lineage>
        <taxon>Bacteria</taxon>
        <taxon>Pseudomonadati</taxon>
        <taxon>Pseudomonadota</taxon>
        <taxon>Alphaproteobacteria</taxon>
        <taxon>Hyphomicrobiales</taxon>
        <taxon>Cohaesibacteraceae</taxon>
    </lineage>
</organism>
<keyword evidence="6" id="KW-0472">Membrane</keyword>
<dbReference type="InterPro" id="IPR004089">
    <property type="entry name" value="MCPsignal_dom"/>
</dbReference>
<evidence type="ECO:0000313" key="11">
    <source>
        <dbReference type="Proteomes" id="UP000199236"/>
    </source>
</evidence>
<evidence type="ECO:0000313" key="10">
    <source>
        <dbReference type="EMBL" id="SFO65753.1"/>
    </source>
</evidence>
<dbReference type="OrthoDB" id="3289104at2"/>
<sequence>MNLLSKLKLTQKVTFLTIGSVLICMIALATATWSTISTKIKSDVLQQQSISIRVASQVFEASLPDVTVTRDASGGISRLVMKEIPAFSDHDMIDRIGSITGETATVFAWDDQSRDFWRKTTNIKKPDGKRAIGTPLGQNGAVYPVVTQGKAFVGEAVILGVPYYTLYQPIFSASNEVNGILYVGIQKERVQSILSDVLQSLLISAVVVGALIVAFAFFASQRMMKPLPVMTNLLAAISRDDKISEIPYQSRGDEIGDMAAAVAVLNEKNVHRLELEQHKAETDKERELREQKMLQTVTAFDHDIQSILEAVAENSRTMEGTAQRLTEIAETTAEQSNSASSVSNEAASNVQTVASASEELSASIGEISQQLTKTRSVVSLASDESVATNEKVESLDMAAQKIGEVVTLIQAIAEQTNLLALNATIEAARAGEAGKGFAVVAAEVKELANQTSKATEEISNQISGIQTSSQEAVSAISKISETMAEVNEYTNSIAAAVEQQGSATMEISSNVQQASVGTSEVNERMASVSSSVADTHQSAENVLEASRNAAEQAMQLRSRIESFLKDIQAA</sequence>
<keyword evidence="2" id="KW-0997">Cell inner membrane</keyword>
<dbReference type="InterPro" id="IPR033462">
    <property type="entry name" value="Cache_3-Cache_2"/>
</dbReference>
<evidence type="ECO:0000259" key="7">
    <source>
        <dbReference type="PROSITE" id="PS50111"/>
    </source>
</evidence>
<comment type="subcellular location">
    <subcellularLocation>
        <location evidence="1">Cell inner membrane</location>
        <topology evidence="1">Multi-pass membrane protein</topology>
    </subcellularLocation>
</comment>
<keyword evidence="6" id="KW-1133">Transmembrane helix</keyword>
<evidence type="ECO:0000256" key="5">
    <source>
        <dbReference type="PROSITE-ProRule" id="PRU00284"/>
    </source>
</evidence>
<dbReference type="PROSITE" id="PS50192">
    <property type="entry name" value="T_SNARE"/>
    <property type="match status" value="1"/>
</dbReference>
<keyword evidence="3 5" id="KW-0807">Transducer</keyword>
<dbReference type="SUPFAM" id="SSF103190">
    <property type="entry name" value="Sensory domain-like"/>
    <property type="match status" value="1"/>
</dbReference>
<dbReference type="PROSITE" id="PS50111">
    <property type="entry name" value="CHEMOTAXIS_TRANSDUC_2"/>
    <property type="match status" value="1"/>
</dbReference>
<evidence type="ECO:0000259" key="9">
    <source>
        <dbReference type="PROSITE" id="PS50885"/>
    </source>
</evidence>
<dbReference type="SMART" id="SM00283">
    <property type="entry name" value="MA"/>
    <property type="match status" value="1"/>
</dbReference>
<evidence type="ECO:0000256" key="2">
    <source>
        <dbReference type="ARBA" id="ARBA00022519"/>
    </source>
</evidence>
<dbReference type="Pfam" id="PF00015">
    <property type="entry name" value="MCPsignal"/>
    <property type="match status" value="1"/>
</dbReference>
<evidence type="ECO:0000256" key="4">
    <source>
        <dbReference type="ARBA" id="ARBA00029447"/>
    </source>
</evidence>
<dbReference type="InterPro" id="IPR003660">
    <property type="entry name" value="HAMP_dom"/>
</dbReference>
<dbReference type="GO" id="GO:0007165">
    <property type="term" value="P:signal transduction"/>
    <property type="evidence" value="ECO:0007669"/>
    <property type="project" value="UniProtKB-KW"/>
</dbReference>
<keyword evidence="11" id="KW-1185">Reference proteome</keyword>
<dbReference type="STRING" id="655353.SAMN04488056_11087"/>